<accession>A0A918U824</accession>
<dbReference type="Proteomes" id="UP000619244">
    <property type="component" value="Unassembled WGS sequence"/>
</dbReference>
<dbReference type="AlphaFoldDB" id="A0A918U824"/>
<dbReference type="SUPFAM" id="SSF56112">
    <property type="entry name" value="Protein kinase-like (PK-like)"/>
    <property type="match status" value="1"/>
</dbReference>
<sequence length="278" mass="30093">MFLSRVSFNELPVLARQAVEIHTGRITSTHPVDRDTSSPVACVLETETGRVFVKGTPAGSCQAAPLWAHIDLARYLPAAIPRQQWYVAAGGWVLAGYEAVTGDPADYTSTDDLLLTLDALQNLQAATAPRRIELSTAQERWGRYAPPGQARRFAGTTLLYAHWTASSVLLDAGRAHLVDWPWPVRGAAWIDPFVLALRMVQAGHQPSTAVAWVQRVPSWRRAEPDALLAFAAAMTRQWQAKAKTDPSGIAAAVAGHAADLEAFLSRPGGYLASHRSVA</sequence>
<comment type="caution">
    <text evidence="1">The sequence shown here is derived from an EMBL/GenBank/DDBJ whole genome shotgun (WGS) entry which is preliminary data.</text>
</comment>
<evidence type="ECO:0000313" key="1">
    <source>
        <dbReference type="EMBL" id="GGY07479.1"/>
    </source>
</evidence>
<protein>
    <recommendedName>
        <fullName evidence="3">Aminoglycoside phosphotransferase</fullName>
    </recommendedName>
</protein>
<dbReference type="InterPro" id="IPR011009">
    <property type="entry name" value="Kinase-like_dom_sf"/>
</dbReference>
<organism evidence="1 2">
    <name type="scientific">Streptomyces minutiscleroticus</name>
    <dbReference type="NCBI Taxonomy" id="68238"/>
    <lineage>
        <taxon>Bacteria</taxon>
        <taxon>Bacillati</taxon>
        <taxon>Actinomycetota</taxon>
        <taxon>Actinomycetes</taxon>
        <taxon>Kitasatosporales</taxon>
        <taxon>Streptomycetaceae</taxon>
        <taxon>Streptomyces</taxon>
    </lineage>
</organism>
<keyword evidence="2" id="KW-1185">Reference proteome</keyword>
<proteinExistence type="predicted"/>
<gene>
    <name evidence="1" type="ORF">GCM10010358_70760</name>
</gene>
<reference evidence="1" key="2">
    <citation type="submission" date="2020-09" db="EMBL/GenBank/DDBJ databases">
        <authorList>
            <person name="Sun Q."/>
            <person name="Ohkuma M."/>
        </authorList>
    </citation>
    <scope>NUCLEOTIDE SEQUENCE</scope>
    <source>
        <strain evidence="1">JCM 4790</strain>
    </source>
</reference>
<reference evidence="1" key="1">
    <citation type="journal article" date="2014" name="Int. J. Syst. Evol. Microbiol.">
        <title>Complete genome sequence of Corynebacterium casei LMG S-19264T (=DSM 44701T), isolated from a smear-ripened cheese.</title>
        <authorList>
            <consortium name="US DOE Joint Genome Institute (JGI-PGF)"/>
            <person name="Walter F."/>
            <person name="Albersmeier A."/>
            <person name="Kalinowski J."/>
            <person name="Ruckert C."/>
        </authorList>
    </citation>
    <scope>NUCLEOTIDE SEQUENCE</scope>
    <source>
        <strain evidence="1">JCM 4790</strain>
    </source>
</reference>
<name>A0A918U824_9ACTN</name>
<evidence type="ECO:0008006" key="3">
    <source>
        <dbReference type="Google" id="ProtNLM"/>
    </source>
</evidence>
<dbReference type="EMBL" id="BMVU01000063">
    <property type="protein sequence ID" value="GGY07479.1"/>
    <property type="molecule type" value="Genomic_DNA"/>
</dbReference>
<dbReference type="RefSeq" id="WP_190194411.1">
    <property type="nucleotide sequence ID" value="NZ_BMVU01000063.1"/>
</dbReference>
<evidence type="ECO:0000313" key="2">
    <source>
        <dbReference type="Proteomes" id="UP000619244"/>
    </source>
</evidence>